<evidence type="ECO:0000313" key="3">
    <source>
        <dbReference type="EMBL" id="RFU25213.1"/>
    </source>
</evidence>
<feature type="domain" description="SnoaL-like" evidence="2">
    <location>
        <begin position="147"/>
        <end position="233"/>
    </location>
</feature>
<keyword evidence="1" id="KW-0732">Signal</keyword>
<feature type="signal peptide" evidence="1">
    <location>
        <begin position="1"/>
        <end position="22"/>
    </location>
</feature>
<dbReference type="AlphaFoldDB" id="A0A3E2GWS8"/>
<name>A0A3E2GWS8_SCYLI</name>
<organism evidence="3 4">
    <name type="scientific">Scytalidium lignicola</name>
    <name type="common">Hyphomycete</name>
    <dbReference type="NCBI Taxonomy" id="5539"/>
    <lineage>
        <taxon>Eukaryota</taxon>
        <taxon>Fungi</taxon>
        <taxon>Dikarya</taxon>
        <taxon>Ascomycota</taxon>
        <taxon>Pezizomycotina</taxon>
        <taxon>Leotiomycetes</taxon>
        <taxon>Leotiomycetes incertae sedis</taxon>
        <taxon>Scytalidium</taxon>
    </lineage>
</organism>
<feature type="non-terminal residue" evidence="3">
    <location>
        <position position="1"/>
    </location>
</feature>
<sequence>MMPRNKGFLLATITIFSTLCIADNTVLMQLNWYTDQDCTEYMESLVITDDNFEVFNNCENYKISGAGSFNVANCSPFSDGEVSTCAVGWYAGLECTGATDIAAINSDGSRGTYMGDSWSNCAKTAHTLDEPASLQVRTAHPQSLSGLSTREEITDTVVRAFLDLDSNDRTLWESAWAADPDIALDINRNIMRSLENINSCLDSVGLMDTRHLLSSIFIDVKERGRDSRAKSLLVGSTYNIQVVKETGE</sequence>
<gene>
    <name evidence="3" type="ORF">B7463_g11127</name>
</gene>
<dbReference type="InterPro" id="IPR037401">
    <property type="entry name" value="SnoaL-like"/>
</dbReference>
<dbReference type="InterPro" id="IPR032710">
    <property type="entry name" value="NTF2-like_dom_sf"/>
</dbReference>
<evidence type="ECO:0000256" key="1">
    <source>
        <dbReference type="SAM" id="SignalP"/>
    </source>
</evidence>
<evidence type="ECO:0000313" key="4">
    <source>
        <dbReference type="Proteomes" id="UP000258309"/>
    </source>
</evidence>
<protein>
    <recommendedName>
        <fullName evidence="2">SnoaL-like domain-containing protein</fullName>
    </recommendedName>
</protein>
<dbReference type="OrthoDB" id="2148716at2759"/>
<dbReference type="Gene3D" id="3.10.450.50">
    <property type="match status" value="1"/>
</dbReference>
<evidence type="ECO:0000259" key="2">
    <source>
        <dbReference type="Pfam" id="PF13577"/>
    </source>
</evidence>
<dbReference type="SUPFAM" id="SSF54427">
    <property type="entry name" value="NTF2-like"/>
    <property type="match status" value="1"/>
</dbReference>
<dbReference type="Pfam" id="PF13577">
    <property type="entry name" value="SnoaL_4"/>
    <property type="match status" value="1"/>
</dbReference>
<keyword evidence="4" id="KW-1185">Reference proteome</keyword>
<accession>A0A3E2GWS8</accession>
<comment type="caution">
    <text evidence="3">The sequence shown here is derived from an EMBL/GenBank/DDBJ whole genome shotgun (WGS) entry which is preliminary data.</text>
</comment>
<proteinExistence type="predicted"/>
<reference evidence="3 4" key="1">
    <citation type="submission" date="2018-05" db="EMBL/GenBank/DDBJ databases">
        <title>Draft genome sequence of Scytalidium lignicola DSM 105466, a ubiquitous saprotrophic fungus.</title>
        <authorList>
            <person name="Buettner E."/>
            <person name="Gebauer A.M."/>
            <person name="Hofrichter M."/>
            <person name="Liers C."/>
            <person name="Kellner H."/>
        </authorList>
    </citation>
    <scope>NUCLEOTIDE SEQUENCE [LARGE SCALE GENOMIC DNA]</scope>
    <source>
        <strain evidence="3 4">DSM 105466</strain>
    </source>
</reference>
<dbReference type="EMBL" id="NCSJ02000352">
    <property type="protein sequence ID" value="RFU25213.1"/>
    <property type="molecule type" value="Genomic_DNA"/>
</dbReference>
<dbReference type="Proteomes" id="UP000258309">
    <property type="component" value="Unassembled WGS sequence"/>
</dbReference>
<feature type="non-terminal residue" evidence="3">
    <location>
        <position position="248"/>
    </location>
</feature>
<feature type="chain" id="PRO_5017798243" description="SnoaL-like domain-containing protein" evidence="1">
    <location>
        <begin position="23"/>
        <end position="248"/>
    </location>
</feature>